<sequence>MKSNIENKICNKAKQIIGQMVPILKCNHVTMNTKKHYTTQSFSHHFAISAKPG</sequence>
<organism evidence="1">
    <name type="scientific">Arion vulgaris</name>
    <dbReference type="NCBI Taxonomy" id="1028688"/>
    <lineage>
        <taxon>Eukaryota</taxon>
        <taxon>Metazoa</taxon>
        <taxon>Spiralia</taxon>
        <taxon>Lophotrochozoa</taxon>
        <taxon>Mollusca</taxon>
        <taxon>Gastropoda</taxon>
        <taxon>Heterobranchia</taxon>
        <taxon>Euthyneura</taxon>
        <taxon>Panpulmonata</taxon>
        <taxon>Eupulmonata</taxon>
        <taxon>Stylommatophora</taxon>
        <taxon>Helicina</taxon>
        <taxon>Arionoidea</taxon>
        <taxon>Arionidae</taxon>
        <taxon>Arion</taxon>
    </lineage>
</organism>
<reference evidence="1" key="1">
    <citation type="submission" date="2014-12" db="EMBL/GenBank/DDBJ databases">
        <title>Insight into the proteome of Arion vulgaris.</title>
        <authorList>
            <person name="Aradska J."/>
            <person name="Bulat T."/>
            <person name="Smidak R."/>
            <person name="Sarate P."/>
            <person name="Gangsoo J."/>
            <person name="Sialana F."/>
            <person name="Bilban M."/>
            <person name="Lubec G."/>
        </authorList>
    </citation>
    <scope>NUCLEOTIDE SEQUENCE</scope>
    <source>
        <tissue evidence="1">Skin</tissue>
    </source>
</reference>
<accession>A0A0B7A5R1</accession>
<evidence type="ECO:0000313" key="1">
    <source>
        <dbReference type="EMBL" id="CEK75947.1"/>
    </source>
</evidence>
<protein>
    <submittedName>
        <fullName evidence="1">Uncharacterized protein</fullName>
    </submittedName>
</protein>
<dbReference type="AlphaFoldDB" id="A0A0B7A5R1"/>
<proteinExistence type="predicted"/>
<feature type="non-terminal residue" evidence="1">
    <location>
        <position position="53"/>
    </location>
</feature>
<gene>
    <name evidence="1" type="primary">ORF97715</name>
</gene>
<name>A0A0B7A5R1_9EUPU</name>
<dbReference type="EMBL" id="HACG01029082">
    <property type="protein sequence ID" value="CEK75947.1"/>
    <property type="molecule type" value="Transcribed_RNA"/>
</dbReference>